<organism evidence="1 2">
    <name type="scientific">Tanacetum coccineum</name>
    <dbReference type="NCBI Taxonomy" id="301880"/>
    <lineage>
        <taxon>Eukaryota</taxon>
        <taxon>Viridiplantae</taxon>
        <taxon>Streptophyta</taxon>
        <taxon>Embryophyta</taxon>
        <taxon>Tracheophyta</taxon>
        <taxon>Spermatophyta</taxon>
        <taxon>Magnoliopsida</taxon>
        <taxon>eudicotyledons</taxon>
        <taxon>Gunneridae</taxon>
        <taxon>Pentapetalae</taxon>
        <taxon>asterids</taxon>
        <taxon>campanulids</taxon>
        <taxon>Asterales</taxon>
        <taxon>Asteraceae</taxon>
        <taxon>Asteroideae</taxon>
        <taxon>Anthemideae</taxon>
        <taxon>Anthemidinae</taxon>
        <taxon>Tanacetum</taxon>
    </lineage>
</organism>
<reference evidence="1" key="1">
    <citation type="journal article" date="2022" name="Int. J. Mol. Sci.">
        <title>Draft Genome of Tanacetum Coccineum: Genomic Comparison of Closely Related Tanacetum-Family Plants.</title>
        <authorList>
            <person name="Yamashiro T."/>
            <person name="Shiraishi A."/>
            <person name="Nakayama K."/>
            <person name="Satake H."/>
        </authorList>
    </citation>
    <scope>NUCLEOTIDE SEQUENCE</scope>
</reference>
<evidence type="ECO:0000313" key="2">
    <source>
        <dbReference type="Proteomes" id="UP001151760"/>
    </source>
</evidence>
<keyword evidence="2" id="KW-1185">Reference proteome</keyword>
<gene>
    <name evidence="1" type="ORF">Tco_0822777</name>
</gene>
<comment type="caution">
    <text evidence="1">The sequence shown here is derived from an EMBL/GenBank/DDBJ whole genome shotgun (WGS) entry which is preliminary data.</text>
</comment>
<proteinExistence type="predicted"/>
<dbReference type="Proteomes" id="UP001151760">
    <property type="component" value="Unassembled WGS sequence"/>
</dbReference>
<dbReference type="EMBL" id="BQNB010012284">
    <property type="protein sequence ID" value="GJT01608.1"/>
    <property type="molecule type" value="Genomic_DNA"/>
</dbReference>
<reference evidence="1" key="2">
    <citation type="submission" date="2022-01" db="EMBL/GenBank/DDBJ databases">
        <authorList>
            <person name="Yamashiro T."/>
            <person name="Shiraishi A."/>
            <person name="Satake H."/>
            <person name="Nakayama K."/>
        </authorList>
    </citation>
    <scope>NUCLEOTIDE SEQUENCE</scope>
</reference>
<sequence>MIIHPTTEPINPTTTVTAEENNIGNQAKIQVDNAHVDDNEFYNVFSTPITPLSVKFVEKSFPKSNANKTQLLTDQLNGVCITAHNVSPVNEKNIKEAMVDFHMIKKQMQG</sequence>
<name>A0ABQ5AKB5_9ASTR</name>
<accession>A0ABQ5AKB5</accession>
<protein>
    <submittedName>
        <fullName evidence="1">Uncharacterized protein</fullName>
    </submittedName>
</protein>
<evidence type="ECO:0000313" key="1">
    <source>
        <dbReference type="EMBL" id="GJT01608.1"/>
    </source>
</evidence>